<proteinExistence type="inferred from homology"/>
<feature type="region of interest" description="Disordered" evidence="14">
    <location>
        <begin position="9"/>
        <end position="28"/>
    </location>
</feature>
<name>K1VG42_TRIAC</name>
<comment type="cofactor">
    <cofactor evidence="1">
        <name>Mg(2+)</name>
        <dbReference type="ChEBI" id="CHEBI:18420"/>
    </cofactor>
</comment>
<evidence type="ECO:0000256" key="14">
    <source>
        <dbReference type="SAM" id="MobiDB-lite"/>
    </source>
</evidence>
<evidence type="ECO:0000256" key="7">
    <source>
        <dbReference type="ARBA" id="ARBA00022737"/>
    </source>
</evidence>
<evidence type="ECO:0000313" key="15">
    <source>
        <dbReference type="EMBL" id="EKC99765.1"/>
    </source>
</evidence>
<keyword evidence="6" id="KW-0808">Transferase</keyword>
<dbReference type="SUPFAM" id="SSF48439">
    <property type="entry name" value="Protein prenylyltransferase"/>
    <property type="match status" value="1"/>
</dbReference>
<evidence type="ECO:0000256" key="11">
    <source>
        <dbReference type="ARBA" id="ARBA00042436"/>
    </source>
</evidence>
<dbReference type="HOGENOM" id="CLU_026582_1_1_1"/>
<evidence type="ECO:0000256" key="5">
    <source>
        <dbReference type="ARBA" id="ARBA00022602"/>
    </source>
</evidence>
<dbReference type="Gene3D" id="1.25.40.120">
    <property type="entry name" value="Protein prenylyltransferase"/>
    <property type="match status" value="1"/>
</dbReference>
<dbReference type="InParanoid" id="K1VG42"/>
<keyword evidence="5" id="KW-0637">Prenyltransferase</keyword>
<dbReference type="GO" id="GO:0005953">
    <property type="term" value="C:CAAX-protein geranylgeranyltransferase complex"/>
    <property type="evidence" value="ECO:0007669"/>
    <property type="project" value="TreeGrafter"/>
</dbReference>
<dbReference type="STRING" id="1220162.K1VG42"/>
<keyword evidence="8" id="KW-0460">Magnesium</keyword>
<evidence type="ECO:0000256" key="6">
    <source>
        <dbReference type="ARBA" id="ARBA00022679"/>
    </source>
</evidence>
<dbReference type="GO" id="GO:0005965">
    <property type="term" value="C:protein farnesyltransferase complex"/>
    <property type="evidence" value="ECO:0007669"/>
    <property type="project" value="TreeGrafter"/>
</dbReference>
<feature type="compositionally biased region" description="Basic and acidic residues" evidence="14">
    <location>
        <begin position="9"/>
        <end position="21"/>
    </location>
</feature>
<evidence type="ECO:0000256" key="2">
    <source>
        <dbReference type="ARBA" id="ARBA00006734"/>
    </source>
</evidence>
<dbReference type="EC" id="2.5.1.58" evidence="4"/>
<dbReference type="GO" id="GO:0004660">
    <property type="term" value="F:protein farnesyltransferase activity"/>
    <property type="evidence" value="ECO:0007669"/>
    <property type="project" value="UniProtKB-EC"/>
</dbReference>
<dbReference type="PANTHER" id="PTHR11129">
    <property type="entry name" value="PROTEIN FARNESYLTRANSFERASE ALPHA SUBUNIT/RAB GERANYLGERANYL TRANSFERASE ALPHA SUBUNIT"/>
    <property type="match status" value="1"/>
</dbReference>
<dbReference type="EMBL" id="AMBO01000363">
    <property type="protein sequence ID" value="EKC99765.1"/>
    <property type="molecule type" value="Genomic_DNA"/>
</dbReference>
<dbReference type="PANTHER" id="PTHR11129:SF1">
    <property type="entry name" value="PROTEIN FARNESYLTRANSFERASE_GERANYLGERANYLTRANSFERASE TYPE-1 SUBUNIT ALPHA"/>
    <property type="match status" value="1"/>
</dbReference>
<gene>
    <name evidence="15" type="ORF">A1Q2_05949</name>
</gene>
<evidence type="ECO:0000256" key="3">
    <source>
        <dbReference type="ARBA" id="ARBA00012700"/>
    </source>
</evidence>
<evidence type="ECO:0000256" key="8">
    <source>
        <dbReference type="ARBA" id="ARBA00022842"/>
    </source>
</evidence>
<evidence type="ECO:0000256" key="10">
    <source>
        <dbReference type="ARBA" id="ARBA00041392"/>
    </source>
</evidence>
<dbReference type="EC" id="2.5.1.59" evidence="3"/>
<reference evidence="15 16" key="1">
    <citation type="journal article" date="2012" name="Eukaryot. Cell">
        <title>Genome sequence of the Trichosporon asahii environmental strain CBS 8904.</title>
        <authorList>
            <person name="Yang R.Y."/>
            <person name="Li H.T."/>
            <person name="Zhu H."/>
            <person name="Zhou G.P."/>
            <person name="Wang M."/>
            <person name="Wang L."/>
        </authorList>
    </citation>
    <scope>NUCLEOTIDE SEQUENCE [LARGE SCALE GENOMIC DNA]</scope>
    <source>
        <strain evidence="15 16">CBS 8904</strain>
    </source>
</reference>
<evidence type="ECO:0000256" key="13">
    <source>
        <dbReference type="ARBA" id="ARBA00043219"/>
    </source>
</evidence>
<dbReference type="Proteomes" id="UP000006757">
    <property type="component" value="Unassembled WGS sequence"/>
</dbReference>
<keyword evidence="7" id="KW-0677">Repeat</keyword>
<dbReference type="InterPro" id="IPR002088">
    <property type="entry name" value="Prenyl_trans_a"/>
</dbReference>
<dbReference type="GO" id="GO:0004662">
    <property type="term" value="F:CAAX-protein geranylgeranyltransferase activity"/>
    <property type="evidence" value="ECO:0007669"/>
    <property type="project" value="UniProtKB-EC"/>
</dbReference>
<evidence type="ECO:0000313" key="16">
    <source>
        <dbReference type="Proteomes" id="UP000006757"/>
    </source>
</evidence>
<comment type="caution">
    <text evidence="15">The sequence shown here is derived from an EMBL/GenBank/DDBJ whole genome shotgun (WGS) entry which is preliminary data.</text>
</comment>
<evidence type="ECO:0000256" key="12">
    <source>
        <dbReference type="ARBA" id="ARBA00043086"/>
    </source>
</evidence>
<dbReference type="OrthoDB" id="10255768at2759"/>
<sequence>MVISSLRAFDERAPGNDDTRRPNVSSDVSDRYARGHQVDFLFHCFVKLELFIVVGPATALFFLPALQERPSATISTTLIAFPPDIDDCLITTTTAYVPLGQREEWKDVTPIPQDDGANPLVPIMYTEDYRNAMDYFRAVSASGEHSERVLALTEAIIRKNPAHYTVWQYRFNTLVALQKDLQAELELMNEFARENLKSYQVWHHRLLLLTQLSPEDPTPEIEFIHAALLPDPKNYHTWAYLHWLYCHFSALGRITPEMWDKELAWCEGMLKEDARNNSAWGWRWFLRMAPRPQPSASAPAQSDRIEEELSYALSQIHEIPHNASAWNYLRGVLRSTPQGSDLRASILPVLAPYLAGSAVAASGPDDGLSAWPQRTGEVDGDTPTPVPLALECQAEAMKEEGRLGDAAAIYGQLAAYADRMRSAYWEMKREGCVNA</sequence>
<dbReference type="PROSITE" id="PS51147">
    <property type="entry name" value="PFTA"/>
    <property type="match status" value="5"/>
</dbReference>
<dbReference type="Pfam" id="PF01239">
    <property type="entry name" value="PPTA"/>
    <property type="match status" value="5"/>
</dbReference>
<comment type="similarity">
    <text evidence="2">Belongs to the protein prenyltransferase subunit alpha family.</text>
</comment>
<keyword evidence="16" id="KW-1185">Reference proteome</keyword>
<organism evidence="15 16">
    <name type="scientific">Trichosporon asahii var. asahii (strain CBS 8904)</name>
    <name type="common">Yeast</name>
    <dbReference type="NCBI Taxonomy" id="1220162"/>
    <lineage>
        <taxon>Eukaryota</taxon>
        <taxon>Fungi</taxon>
        <taxon>Dikarya</taxon>
        <taxon>Basidiomycota</taxon>
        <taxon>Agaricomycotina</taxon>
        <taxon>Tremellomycetes</taxon>
        <taxon>Trichosporonales</taxon>
        <taxon>Trichosporonaceae</taxon>
        <taxon>Trichosporon</taxon>
    </lineage>
</organism>
<accession>K1VG42</accession>
<evidence type="ECO:0000256" key="1">
    <source>
        <dbReference type="ARBA" id="ARBA00001946"/>
    </source>
</evidence>
<evidence type="ECO:0000256" key="9">
    <source>
        <dbReference type="ARBA" id="ARBA00040965"/>
    </source>
</evidence>
<dbReference type="AlphaFoldDB" id="K1VG42"/>
<evidence type="ECO:0000256" key="4">
    <source>
        <dbReference type="ARBA" id="ARBA00012702"/>
    </source>
</evidence>
<protein>
    <recommendedName>
        <fullName evidence="9">Protein farnesyltransferase/geranylgeranyltransferase type-1 subunit alpha</fullName>
        <ecNumber evidence="4">2.5.1.58</ecNumber>
        <ecNumber evidence="3">2.5.1.59</ecNumber>
    </recommendedName>
    <alternativeName>
        <fullName evidence="12">CAAX farnesyltransferase subunit alpha</fullName>
    </alternativeName>
    <alternativeName>
        <fullName evidence="11">FTase-alpha</fullName>
    </alternativeName>
    <alternativeName>
        <fullName evidence="10">Ras proteins prenyltransferase subunit alpha</fullName>
    </alternativeName>
    <alternativeName>
        <fullName evidence="13">Type I protein geranyl-geranyltransferase subunit alpha</fullName>
    </alternativeName>
</protein>
<dbReference type="eggNOG" id="KOG0530">
    <property type="taxonomic scope" value="Eukaryota"/>
</dbReference>